<dbReference type="STRING" id="280699.M1V4J5"/>
<reference evidence="4 5" key="2">
    <citation type="journal article" date="2007" name="BMC Biol.">
        <title>A 100%-complete sequence reveals unusually simple genomic features in the hot-spring red alga Cyanidioschyzon merolae.</title>
        <authorList>
            <person name="Nozaki H."/>
            <person name="Takano H."/>
            <person name="Misumi O."/>
            <person name="Terasawa K."/>
            <person name="Matsuzaki M."/>
            <person name="Maruyama S."/>
            <person name="Nishida K."/>
            <person name="Yagisawa F."/>
            <person name="Yoshida Y."/>
            <person name="Fujiwara T."/>
            <person name="Takio S."/>
            <person name="Tamura K."/>
            <person name="Chung S.J."/>
            <person name="Nakamura S."/>
            <person name="Kuroiwa H."/>
            <person name="Tanaka K."/>
            <person name="Sato N."/>
            <person name="Kuroiwa T."/>
        </authorList>
    </citation>
    <scope>NUCLEOTIDE SEQUENCE [LARGE SCALE GENOMIC DNA]</scope>
    <source>
        <strain evidence="4 5">10D</strain>
    </source>
</reference>
<dbReference type="Pfam" id="PF00581">
    <property type="entry name" value="Rhodanese"/>
    <property type="match status" value="2"/>
</dbReference>
<feature type="domain" description="Rhodanese" evidence="3">
    <location>
        <begin position="15"/>
        <end position="140"/>
    </location>
</feature>
<dbReference type="eggNOG" id="KOG1529">
    <property type="taxonomic scope" value="Eukaryota"/>
</dbReference>
<dbReference type="EMBL" id="AP006488">
    <property type="protein sequence ID" value="BAM79430.1"/>
    <property type="molecule type" value="Genomic_DNA"/>
</dbReference>
<name>M1V4J5_CYAM1</name>
<feature type="domain" description="Rhodanese" evidence="3">
    <location>
        <begin position="180"/>
        <end position="307"/>
    </location>
</feature>
<keyword evidence="2" id="KW-0677">Repeat</keyword>
<dbReference type="OrthoDB" id="270167at2759"/>
<protein>
    <submittedName>
        <fullName evidence="4">Probable mercaptopyruvate sulfurtransferase</fullName>
    </submittedName>
</protein>
<dbReference type="GO" id="GO:0004792">
    <property type="term" value="F:thiosulfate-cyanide sulfurtransferase activity"/>
    <property type="evidence" value="ECO:0007669"/>
    <property type="project" value="TreeGrafter"/>
</dbReference>
<dbReference type="InterPro" id="IPR036873">
    <property type="entry name" value="Rhodanese-like_dom_sf"/>
</dbReference>
<reference evidence="4 5" key="1">
    <citation type="journal article" date="2004" name="Nature">
        <title>Genome sequence of the ultrasmall unicellular red alga Cyanidioschyzon merolae 10D.</title>
        <authorList>
            <person name="Matsuzaki M."/>
            <person name="Misumi O."/>
            <person name="Shin-i T."/>
            <person name="Maruyama S."/>
            <person name="Takahara M."/>
            <person name="Miyagishima S."/>
            <person name="Mori T."/>
            <person name="Nishida K."/>
            <person name="Yagisawa F."/>
            <person name="Nishida K."/>
            <person name="Yoshida Y."/>
            <person name="Nishimura Y."/>
            <person name="Nakao S."/>
            <person name="Kobayashi T."/>
            <person name="Momoyama Y."/>
            <person name="Higashiyama T."/>
            <person name="Minoda A."/>
            <person name="Sano M."/>
            <person name="Nomoto H."/>
            <person name="Oishi K."/>
            <person name="Hayashi H."/>
            <person name="Ohta F."/>
            <person name="Nishizaka S."/>
            <person name="Haga S."/>
            <person name="Miura S."/>
            <person name="Morishita T."/>
            <person name="Kabeya Y."/>
            <person name="Terasawa K."/>
            <person name="Suzuki Y."/>
            <person name="Ishii Y."/>
            <person name="Asakawa S."/>
            <person name="Takano H."/>
            <person name="Ohta N."/>
            <person name="Kuroiwa H."/>
            <person name="Tanaka K."/>
            <person name="Shimizu N."/>
            <person name="Sugano S."/>
            <person name="Sato N."/>
            <person name="Nozaki H."/>
            <person name="Ogasawara N."/>
            <person name="Kohara Y."/>
            <person name="Kuroiwa T."/>
        </authorList>
    </citation>
    <scope>NUCLEOTIDE SEQUENCE [LARGE SCALE GENOMIC DNA]</scope>
    <source>
        <strain evidence="4 5">10D</strain>
    </source>
</reference>
<sequence>MWVSALVSPAWLRAELKRCCVLDATWYMPSAGKDAAAEFTKARIPTSIRFDIDEVADKETPLPHMLPRSAEAFRECLERLRIRPRTPDPADTAIVCYARNGAFIAAARAWWMFRVFGIDRVFVLDGGFRSWINAGYELETGTPSPRSGDSEAAPSSAVFPLRFRRELVCSRTEICDYLAGSRRIRLLDARSRGRFRGEEPEPRPGLRLGHIPGAYNVPYESLVCNEGCSLRPVSELRQIFSSCVQHLAVPSPAADANTQSPQLVASCGSGVTAAIIALALHELGIPECAIYDGSWAEYGACMELPLETIETTST</sequence>
<keyword evidence="1" id="KW-0808">Transferase</keyword>
<evidence type="ECO:0000313" key="4">
    <source>
        <dbReference type="EMBL" id="BAM79430.1"/>
    </source>
</evidence>
<proteinExistence type="predicted"/>
<dbReference type="Gene3D" id="3.40.250.10">
    <property type="entry name" value="Rhodanese-like domain"/>
    <property type="match status" value="2"/>
</dbReference>
<dbReference type="SUPFAM" id="SSF52821">
    <property type="entry name" value="Rhodanese/Cell cycle control phosphatase"/>
    <property type="match status" value="2"/>
</dbReference>
<organism evidence="4 5">
    <name type="scientific">Cyanidioschyzon merolae (strain NIES-3377 / 10D)</name>
    <name type="common">Unicellular red alga</name>
    <dbReference type="NCBI Taxonomy" id="280699"/>
    <lineage>
        <taxon>Eukaryota</taxon>
        <taxon>Rhodophyta</taxon>
        <taxon>Bangiophyceae</taxon>
        <taxon>Cyanidiales</taxon>
        <taxon>Cyanidiaceae</taxon>
        <taxon>Cyanidioschyzon</taxon>
    </lineage>
</organism>
<dbReference type="RefSeq" id="XP_005535716.1">
    <property type="nucleotide sequence ID" value="XM_005535659.1"/>
</dbReference>
<dbReference type="AlphaFoldDB" id="M1V4J5"/>
<dbReference type="OMA" id="NNNWFAS"/>
<evidence type="ECO:0000256" key="1">
    <source>
        <dbReference type="ARBA" id="ARBA00022679"/>
    </source>
</evidence>
<dbReference type="HOGENOM" id="CLU_031618_3_1_1"/>
<accession>M1V4J5</accession>
<dbReference type="Gramene" id="CMF047CT">
    <property type="protein sequence ID" value="CMF047CT"/>
    <property type="gene ID" value="CMF047C"/>
</dbReference>
<dbReference type="PANTHER" id="PTHR11364">
    <property type="entry name" value="THIOSULFATE SULFERTANSFERASE"/>
    <property type="match status" value="1"/>
</dbReference>
<evidence type="ECO:0000259" key="3">
    <source>
        <dbReference type="PROSITE" id="PS50206"/>
    </source>
</evidence>
<gene>
    <name evidence="4" type="ORF">CYME_CMF047C</name>
</gene>
<dbReference type="InterPro" id="IPR001763">
    <property type="entry name" value="Rhodanese-like_dom"/>
</dbReference>
<dbReference type="SMART" id="SM00450">
    <property type="entry name" value="RHOD"/>
    <property type="match status" value="2"/>
</dbReference>
<dbReference type="CDD" id="cd01448">
    <property type="entry name" value="TST_Repeat_1"/>
    <property type="match status" value="1"/>
</dbReference>
<keyword evidence="5" id="KW-1185">Reference proteome</keyword>
<evidence type="ECO:0000256" key="2">
    <source>
        <dbReference type="ARBA" id="ARBA00022737"/>
    </source>
</evidence>
<dbReference type="PROSITE" id="PS50206">
    <property type="entry name" value="RHODANESE_3"/>
    <property type="match status" value="2"/>
</dbReference>
<evidence type="ECO:0000313" key="5">
    <source>
        <dbReference type="Proteomes" id="UP000007014"/>
    </source>
</evidence>
<dbReference type="KEGG" id="cme:CYME_CMF047C"/>
<dbReference type="CDD" id="cd01449">
    <property type="entry name" value="TST_Repeat_2"/>
    <property type="match status" value="1"/>
</dbReference>
<dbReference type="GeneID" id="16993084"/>
<dbReference type="PANTHER" id="PTHR11364:SF27">
    <property type="entry name" value="SULFURTRANSFERASE"/>
    <property type="match status" value="1"/>
</dbReference>
<dbReference type="Proteomes" id="UP000007014">
    <property type="component" value="Chromosome 6"/>
</dbReference>
<dbReference type="InterPro" id="IPR045078">
    <property type="entry name" value="TST/MPST-like"/>
</dbReference>